<evidence type="ECO:0000313" key="9">
    <source>
        <dbReference type="EMBL" id="KRM98389.1"/>
    </source>
</evidence>
<dbReference type="GO" id="GO:0008833">
    <property type="term" value="F:deoxyribonuclease IV (phage-T4-induced) activity"/>
    <property type="evidence" value="ECO:0007669"/>
    <property type="project" value="UniProtKB-UniRule"/>
</dbReference>
<feature type="binding site" evidence="7">
    <location>
        <position position="149"/>
    </location>
    <ligand>
        <name>Zn(2+)</name>
        <dbReference type="ChEBI" id="CHEBI:29105"/>
        <label>2</label>
    </ligand>
</feature>
<feature type="binding site" evidence="7">
    <location>
        <position position="149"/>
    </location>
    <ligand>
        <name>Zn(2+)</name>
        <dbReference type="ChEBI" id="CHEBI:29105"/>
        <label>1</label>
    </ligand>
</feature>
<keyword evidence="5 7" id="KW-0862">Zinc</keyword>
<comment type="catalytic activity">
    <reaction evidence="7">
        <text>Endonucleolytic cleavage to 5'-phosphooligonucleotide end-products.</text>
        <dbReference type="EC" id="3.1.21.2"/>
    </reaction>
</comment>
<accession>A0A0R2D3W5</accession>
<dbReference type="PANTHER" id="PTHR21445">
    <property type="entry name" value="ENDONUCLEASE IV ENDODEOXYRIBONUCLEASE IV"/>
    <property type="match status" value="1"/>
</dbReference>
<dbReference type="AlphaFoldDB" id="A0A0R2D3W5"/>
<dbReference type="GO" id="GO:0008081">
    <property type="term" value="F:phosphoric diester hydrolase activity"/>
    <property type="evidence" value="ECO:0007669"/>
    <property type="project" value="TreeGrafter"/>
</dbReference>
<evidence type="ECO:0000259" key="8">
    <source>
        <dbReference type="Pfam" id="PF01261"/>
    </source>
</evidence>
<keyword evidence="3 7" id="KW-0227">DNA damage</keyword>
<dbReference type="STRING" id="1423796.FC24_GL001340"/>
<keyword evidence="4 7" id="KW-0378">Hydrolase</keyword>
<dbReference type="PROSITE" id="PS51432">
    <property type="entry name" value="AP_NUCLEASE_F2_4"/>
    <property type="match status" value="1"/>
</dbReference>
<dbReference type="InterPro" id="IPR018246">
    <property type="entry name" value="AP_endonuc_F2_Zn_BS"/>
</dbReference>
<feature type="binding site" evidence="7">
    <location>
        <position position="73"/>
    </location>
    <ligand>
        <name>Zn(2+)</name>
        <dbReference type="ChEBI" id="CHEBI:29105"/>
        <label>1</label>
    </ligand>
</feature>
<feature type="domain" description="Xylose isomerase-like TIM barrel" evidence="8">
    <location>
        <begin position="25"/>
        <end position="286"/>
    </location>
</feature>
<feature type="binding site" evidence="7">
    <location>
        <position position="231"/>
    </location>
    <ligand>
        <name>Zn(2+)</name>
        <dbReference type="ChEBI" id="CHEBI:29105"/>
        <label>3</label>
    </ligand>
</feature>
<evidence type="ECO:0000256" key="4">
    <source>
        <dbReference type="ARBA" id="ARBA00022801"/>
    </source>
</evidence>
<evidence type="ECO:0000256" key="6">
    <source>
        <dbReference type="ARBA" id="ARBA00023204"/>
    </source>
</evidence>
<dbReference type="InterPro" id="IPR036237">
    <property type="entry name" value="Xyl_isomerase-like_sf"/>
</dbReference>
<dbReference type="EMBL" id="AYYI01000035">
    <property type="protein sequence ID" value="KRM98389.1"/>
    <property type="molecule type" value="Genomic_DNA"/>
</dbReference>
<keyword evidence="10" id="KW-1185">Reference proteome</keyword>
<evidence type="ECO:0000256" key="7">
    <source>
        <dbReference type="HAMAP-Rule" id="MF_00152"/>
    </source>
</evidence>
<comment type="similarity">
    <text evidence="1 7">Belongs to the AP endonuclease 2 family.</text>
</comment>
<name>A0A0R2D3W5_9LACO</name>
<reference evidence="9 10" key="1">
    <citation type="journal article" date="2015" name="Genome Announc.">
        <title>Expanding the biotechnology potential of lactobacilli through comparative genomics of 213 strains and associated genera.</title>
        <authorList>
            <person name="Sun Z."/>
            <person name="Harris H.M."/>
            <person name="McCann A."/>
            <person name="Guo C."/>
            <person name="Argimon S."/>
            <person name="Zhang W."/>
            <person name="Yang X."/>
            <person name="Jeffery I.B."/>
            <person name="Cooney J.C."/>
            <person name="Kagawa T.F."/>
            <person name="Liu W."/>
            <person name="Song Y."/>
            <person name="Salvetti E."/>
            <person name="Wrobel A."/>
            <person name="Rasinkangas P."/>
            <person name="Parkhill J."/>
            <person name="Rea M.C."/>
            <person name="O'Sullivan O."/>
            <person name="Ritari J."/>
            <person name="Douillard F.P."/>
            <person name="Paul Ross R."/>
            <person name="Yang R."/>
            <person name="Briner A.E."/>
            <person name="Felis G.E."/>
            <person name="de Vos W.M."/>
            <person name="Barrangou R."/>
            <person name="Klaenhammer T.R."/>
            <person name="Caufield P.W."/>
            <person name="Cui Y."/>
            <person name="Zhang H."/>
            <person name="O'Toole P.W."/>
        </authorList>
    </citation>
    <scope>NUCLEOTIDE SEQUENCE [LARGE SCALE GENOMIC DNA]</scope>
    <source>
        <strain evidence="9 10">DSM 20253</strain>
    </source>
</reference>
<evidence type="ECO:0000256" key="3">
    <source>
        <dbReference type="ARBA" id="ARBA00022763"/>
    </source>
</evidence>
<evidence type="ECO:0000256" key="2">
    <source>
        <dbReference type="ARBA" id="ARBA00022723"/>
    </source>
</evidence>
<keyword evidence="6 7" id="KW-0234">DNA repair</keyword>
<evidence type="ECO:0000313" key="10">
    <source>
        <dbReference type="Proteomes" id="UP000051638"/>
    </source>
</evidence>
<sequence length="305" mass="33107">MRGFMFLIGSHVSMRGKAMFLGSAEEAAGYGATTFSIYTGAPQNTRRKAIDRLNIPAGKAYMQAHGLQSVVIHAPYIINLANTKKKDHFAFAVDFLRAEIERAEALGAKQIVLHPGAHVGAGAAAGIANLIKGLNLVLDSKQTAKIALETMAGKGTEIGRSFEELAEIIAGVNLNDHLSVCFDTCHTNDAGYDVKHDLDGVLTKFDQVIGLKRLQVLHLNDSKNEQGSHKDRHQNIGLGTIGFTALNQVAHLPEFAKIPKIMETPWLKTDAGERFAPYGYEIAMLKAQKMNPNLAADILAQKPIR</sequence>
<dbReference type="SMART" id="SM00518">
    <property type="entry name" value="AP2Ec"/>
    <property type="match status" value="1"/>
</dbReference>
<dbReference type="InterPro" id="IPR001719">
    <property type="entry name" value="AP_endonuc_2"/>
</dbReference>
<dbReference type="PROSITE" id="PS00731">
    <property type="entry name" value="AP_NUCLEASE_F2_3"/>
    <property type="match status" value="1"/>
</dbReference>
<keyword evidence="7 9" id="KW-0255">Endonuclease</keyword>
<evidence type="ECO:0000256" key="5">
    <source>
        <dbReference type="ARBA" id="ARBA00022833"/>
    </source>
</evidence>
<feature type="binding site" evidence="7">
    <location>
        <position position="218"/>
    </location>
    <ligand>
        <name>Zn(2+)</name>
        <dbReference type="ChEBI" id="CHEBI:29105"/>
        <label>2</label>
    </ligand>
</feature>
<dbReference type="PATRIC" id="fig|1423796.3.peg.1366"/>
<dbReference type="InterPro" id="IPR013022">
    <property type="entry name" value="Xyl_isomerase-like_TIM-brl"/>
</dbReference>
<gene>
    <name evidence="7" type="primary">nfo</name>
    <name evidence="9" type="ORF">FC24_GL001340</name>
</gene>
<evidence type="ECO:0000256" key="1">
    <source>
        <dbReference type="ARBA" id="ARBA00005340"/>
    </source>
</evidence>
<dbReference type="SUPFAM" id="SSF51658">
    <property type="entry name" value="Xylose isomerase-like"/>
    <property type="match status" value="1"/>
</dbReference>
<organism evidence="9 10">
    <name type="scientific">Loigolactobacillus rennini DSM 20253</name>
    <dbReference type="NCBI Taxonomy" id="1423796"/>
    <lineage>
        <taxon>Bacteria</taxon>
        <taxon>Bacillati</taxon>
        <taxon>Bacillota</taxon>
        <taxon>Bacilli</taxon>
        <taxon>Lactobacillales</taxon>
        <taxon>Lactobacillaceae</taxon>
        <taxon>Loigolactobacillus</taxon>
    </lineage>
</organism>
<comment type="function">
    <text evidence="7">Endonuclease IV plays a role in DNA repair. It cleaves phosphodiester bonds at apurinic or apyrimidinic (AP) sites, generating a 3'-hydroxyl group and a 5'-terminal sugar phosphate.</text>
</comment>
<comment type="cofactor">
    <cofactor evidence="7">
        <name>Zn(2+)</name>
        <dbReference type="ChEBI" id="CHEBI:29105"/>
    </cofactor>
    <text evidence="7">Binds 3 Zn(2+) ions.</text>
</comment>
<dbReference type="GO" id="GO:0003906">
    <property type="term" value="F:DNA-(apurinic or apyrimidinic site) endonuclease activity"/>
    <property type="evidence" value="ECO:0007669"/>
    <property type="project" value="TreeGrafter"/>
</dbReference>
<dbReference type="FunFam" id="3.20.20.150:FF:000001">
    <property type="entry name" value="Probable endonuclease 4"/>
    <property type="match status" value="1"/>
</dbReference>
<dbReference type="Pfam" id="PF01261">
    <property type="entry name" value="AP_endonuc_2"/>
    <property type="match status" value="1"/>
</dbReference>
<proteinExistence type="inferred from homology"/>
<dbReference type="PANTHER" id="PTHR21445:SF0">
    <property type="entry name" value="APURINIC-APYRIMIDINIC ENDONUCLEASE"/>
    <property type="match status" value="1"/>
</dbReference>
<feature type="binding site" evidence="7">
    <location>
        <position position="233"/>
    </location>
    <ligand>
        <name>Zn(2+)</name>
        <dbReference type="ChEBI" id="CHEBI:29105"/>
        <label>3</label>
    </ligand>
</feature>
<feature type="binding site" evidence="7">
    <location>
        <position position="263"/>
    </location>
    <ligand>
        <name>Zn(2+)</name>
        <dbReference type="ChEBI" id="CHEBI:29105"/>
        <label>2</label>
    </ligand>
</feature>
<dbReference type="CDD" id="cd00019">
    <property type="entry name" value="AP2Ec"/>
    <property type="match status" value="1"/>
</dbReference>
<dbReference type="GO" id="GO:0003677">
    <property type="term" value="F:DNA binding"/>
    <property type="evidence" value="ECO:0007669"/>
    <property type="project" value="InterPro"/>
</dbReference>
<protein>
    <recommendedName>
        <fullName evidence="7">Probable endonuclease 4</fullName>
        <ecNumber evidence="7">3.1.21.2</ecNumber>
    </recommendedName>
    <alternativeName>
        <fullName evidence="7">Endodeoxyribonuclease IV</fullName>
    </alternativeName>
    <alternativeName>
        <fullName evidence="7">Endonuclease IV</fullName>
    </alternativeName>
</protein>
<dbReference type="Proteomes" id="UP000051638">
    <property type="component" value="Unassembled WGS sequence"/>
</dbReference>
<dbReference type="NCBIfam" id="NF002196">
    <property type="entry name" value="PRK01060.1-1"/>
    <property type="match status" value="1"/>
</dbReference>
<dbReference type="GO" id="GO:0008270">
    <property type="term" value="F:zinc ion binding"/>
    <property type="evidence" value="ECO:0007669"/>
    <property type="project" value="UniProtKB-UniRule"/>
</dbReference>
<keyword evidence="2 7" id="KW-0479">Metal-binding</keyword>
<feature type="binding site" evidence="7">
    <location>
        <position position="186"/>
    </location>
    <ligand>
        <name>Zn(2+)</name>
        <dbReference type="ChEBI" id="CHEBI:29105"/>
        <label>3</label>
    </ligand>
</feature>
<feature type="binding site" evidence="7">
    <location>
        <position position="114"/>
    </location>
    <ligand>
        <name>Zn(2+)</name>
        <dbReference type="ChEBI" id="CHEBI:29105"/>
        <label>1</label>
    </ligand>
</feature>
<comment type="caution">
    <text evidence="9">The sequence shown here is derived from an EMBL/GenBank/DDBJ whole genome shotgun (WGS) entry which is preliminary data.</text>
</comment>
<dbReference type="Gene3D" id="3.20.20.150">
    <property type="entry name" value="Divalent-metal-dependent TIM barrel enzymes"/>
    <property type="match status" value="1"/>
</dbReference>
<dbReference type="GO" id="GO:0006284">
    <property type="term" value="P:base-excision repair"/>
    <property type="evidence" value="ECO:0007669"/>
    <property type="project" value="TreeGrafter"/>
</dbReference>
<dbReference type="HAMAP" id="MF_00152">
    <property type="entry name" value="Nfo"/>
    <property type="match status" value="1"/>
</dbReference>
<feature type="binding site" evidence="7">
    <location>
        <position position="183"/>
    </location>
    <ligand>
        <name>Zn(2+)</name>
        <dbReference type="ChEBI" id="CHEBI:29105"/>
        <label>2</label>
    </ligand>
</feature>
<dbReference type="PROSITE" id="PS00729">
    <property type="entry name" value="AP_NUCLEASE_F2_1"/>
    <property type="match status" value="1"/>
</dbReference>
<dbReference type="PROSITE" id="PS00730">
    <property type="entry name" value="AP_NUCLEASE_F2_2"/>
    <property type="match status" value="1"/>
</dbReference>
<keyword evidence="7" id="KW-0540">Nuclease</keyword>
<dbReference type="NCBIfam" id="TIGR00587">
    <property type="entry name" value="nfo"/>
    <property type="match status" value="1"/>
</dbReference>
<dbReference type="EC" id="3.1.21.2" evidence="7"/>